<gene>
    <name evidence="1" type="ORF">HPHI1048_LOCUS17462</name>
</gene>
<proteinExistence type="predicted"/>
<evidence type="ECO:0000313" key="1">
    <source>
        <dbReference type="EMBL" id="CAD8497025.1"/>
    </source>
</evidence>
<organism evidence="1">
    <name type="scientific">Hanusia phi</name>
    <dbReference type="NCBI Taxonomy" id="3032"/>
    <lineage>
        <taxon>Eukaryota</taxon>
        <taxon>Cryptophyceae</taxon>
        <taxon>Pyrenomonadales</taxon>
        <taxon>Geminigeraceae</taxon>
        <taxon>Hanusia</taxon>
    </lineage>
</organism>
<name>A0A7S0HS04_9CRYP</name>
<dbReference type="AlphaFoldDB" id="A0A7S0HS04"/>
<dbReference type="EMBL" id="HBEO01025969">
    <property type="protein sequence ID" value="CAD8497025.1"/>
    <property type="molecule type" value="Transcribed_RNA"/>
</dbReference>
<sequence length="188" mass="21269">MSHQEVTTTEEQKAGDKVTIETVSAWDGEEKINALEASNGVTKCRGVIFCPERRCYVNSFSYYLRLCRGRGVAFKPIIAEWDQETQRASEILYRGETQVAESQEFIEYKAEIPNDVQVEAGPDRHLVLGFYTEENTEMRSASVELGQIPSVVVNPPIPKSLYLNGKFASGTWRAYECTLAMRLKFTLL</sequence>
<protein>
    <submittedName>
        <fullName evidence="1">Uncharacterized protein</fullName>
    </submittedName>
</protein>
<reference evidence="1" key="1">
    <citation type="submission" date="2021-01" db="EMBL/GenBank/DDBJ databases">
        <authorList>
            <person name="Corre E."/>
            <person name="Pelletier E."/>
            <person name="Niang G."/>
            <person name="Scheremetjew M."/>
            <person name="Finn R."/>
            <person name="Kale V."/>
            <person name="Holt S."/>
            <person name="Cochrane G."/>
            <person name="Meng A."/>
            <person name="Brown T."/>
            <person name="Cohen L."/>
        </authorList>
    </citation>
    <scope>NUCLEOTIDE SEQUENCE</scope>
    <source>
        <strain evidence="1">CCMP325</strain>
    </source>
</reference>
<accession>A0A7S0HS04</accession>